<dbReference type="Proteomes" id="UP000010798">
    <property type="component" value="Chromosome"/>
</dbReference>
<dbReference type="PANTHER" id="PTHR34403:SF14">
    <property type="entry name" value="OS05G0225800 PROTEIN"/>
    <property type="match status" value="1"/>
</dbReference>
<feature type="region of interest" description="Disordered" evidence="1">
    <location>
        <begin position="456"/>
        <end position="492"/>
    </location>
</feature>
<dbReference type="AlphaFoldDB" id="L0DH70"/>
<reference evidence="3 4" key="1">
    <citation type="submission" date="2012-02" db="EMBL/GenBank/DDBJ databases">
        <title>Complete sequence of chromosome of Singulisphaera acidiphila DSM 18658.</title>
        <authorList>
            <consortium name="US DOE Joint Genome Institute (JGI-PGF)"/>
            <person name="Lucas S."/>
            <person name="Copeland A."/>
            <person name="Lapidus A."/>
            <person name="Glavina del Rio T."/>
            <person name="Dalin E."/>
            <person name="Tice H."/>
            <person name="Bruce D."/>
            <person name="Goodwin L."/>
            <person name="Pitluck S."/>
            <person name="Peters L."/>
            <person name="Ovchinnikova G."/>
            <person name="Chertkov O."/>
            <person name="Kyrpides N."/>
            <person name="Mavromatis K."/>
            <person name="Ivanova N."/>
            <person name="Brettin T."/>
            <person name="Detter J.C."/>
            <person name="Han C."/>
            <person name="Larimer F."/>
            <person name="Land M."/>
            <person name="Hauser L."/>
            <person name="Markowitz V."/>
            <person name="Cheng J.-F."/>
            <person name="Hugenholtz P."/>
            <person name="Woyke T."/>
            <person name="Wu D."/>
            <person name="Tindall B."/>
            <person name="Pomrenke H."/>
            <person name="Brambilla E."/>
            <person name="Klenk H.-P."/>
            <person name="Eisen J.A."/>
        </authorList>
    </citation>
    <scope>NUCLEOTIDE SEQUENCE [LARGE SCALE GENOMIC DNA]</scope>
    <source>
        <strain evidence="4">ATCC BAA-1392 / DSM 18658 / VKM B-2454 / MOB10</strain>
    </source>
</reference>
<dbReference type="eggNOG" id="COG0810">
    <property type="taxonomic scope" value="Bacteria"/>
</dbReference>
<dbReference type="InterPro" id="IPR011475">
    <property type="entry name" value="DUF1583"/>
</dbReference>
<dbReference type="InterPro" id="IPR050972">
    <property type="entry name" value="SDr-like"/>
</dbReference>
<dbReference type="STRING" id="886293.Sinac_3975"/>
<dbReference type="HOGENOM" id="CLU_305007_0_0_0"/>
<feature type="compositionally biased region" description="Low complexity" evidence="1">
    <location>
        <begin position="956"/>
        <end position="973"/>
    </location>
</feature>
<feature type="domain" description="Glycosyl hydrolase family 98 putative carbohydrate-binding module" evidence="2">
    <location>
        <begin position="784"/>
        <end position="928"/>
    </location>
</feature>
<dbReference type="InterPro" id="IPR008979">
    <property type="entry name" value="Galactose-bd-like_sf"/>
</dbReference>
<feature type="region of interest" description="Disordered" evidence="1">
    <location>
        <begin position="930"/>
        <end position="973"/>
    </location>
</feature>
<gene>
    <name evidence="3" type="ordered locus">Sinac_3975</name>
</gene>
<feature type="compositionally biased region" description="Basic and acidic residues" evidence="1">
    <location>
        <begin position="334"/>
        <end position="413"/>
    </location>
</feature>
<feature type="compositionally biased region" description="Low complexity" evidence="1">
    <location>
        <begin position="938"/>
        <end position="949"/>
    </location>
</feature>
<feature type="compositionally biased region" description="Low complexity" evidence="1">
    <location>
        <begin position="291"/>
        <end position="314"/>
    </location>
</feature>
<organism evidence="3 4">
    <name type="scientific">Singulisphaera acidiphila (strain ATCC BAA-1392 / DSM 18658 / VKM B-2454 / MOB10)</name>
    <dbReference type="NCBI Taxonomy" id="886293"/>
    <lineage>
        <taxon>Bacteria</taxon>
        <taxon>Pseudomonadati</taxon>
        <taxon>Planctomycetota</taxon>
        <taxon>Planctomycetia</taxon>
        <taxon>Isosphaerales</taxon>
        <taxon>Isosphaeraceae</taxon>
        <taxon>Singulisphaera</taxon>
    </lineage>
</organism>
<evidence type="ECO:0000313" key="4">
    <source>
        <dbReference type="Proteomes" id="UP000010798"/>
    </source>
</evidence>
<dbReference type="SMART" id="SM00776">
    <property type="entry name" value="NPCBM"/>
    <property type="match status" value="1"/>
</dbReference>
<keyword evidence="4" id="KW-1185">Reference proteome</keyword>
<name>L0DH70_SINAD</name>
<evidence type="ECO:0000259" key="2">
    <source>
        <dbReference type="SMART" id="SM00776"/>
    </source>
</evidence>
<evidence type="ECO:0000256" key="1">
    <source>
        <dbReference type="SAM" id="MobiDB-lite"/>
    </source>
</evidence>
<dbReference type="InterPro" id="IPR013222">
    <property type="entry name" value="Glyco_hyd_98_carb-bd"/>
</dbReference>
<feature type="compositionally biased region" description="Basic and acidic residues" evidence="1">
    <location>
        <begin position="315"/>
        <end position="326"/>
    </location>
</feature>
<dbReference type="SUPFAM" id="SSF49785">
    <property type="entry name" value="Galactose-binding domain-like"/>
    <property type="match status" value="1"/>
</dbReference>
<dbReference type="InterPro" id="IPR038637">
    <property type="entry name" value="NPCBM_sf"/>
</dbReference>
<protein>
    <submittedName>
        <fullName evidence="3">Putative carbohydrate binding protein</fullName>
    </submittedName>
</protein>
<feature type="compositionally biased region" description="Pro residues" evidence="1">
    <location>
        <begin position="276"/>
        <end position="290"/>
    </location>
</feature>
<proteinExistence type="predicted"/>
<dbReference type="Pfam" id="PF07622">
    <property type="entry name" value="DUF1583"/>
    <property type="match status" value="1"/>
</dbReference>
<dbReference type="PANTHER" id="PTHR34403">
    <property type="entry name" value="TOL-PAL SYSTEM PROTEIN TOLA"/>
    <property type="match status" value="1"/>
</dbReference>
<dbReference type="Pfam" id="PF08305">
    <property type="entry name" value="NPCBM"/>
    <property type="match status" value="1"/>
</dbReference>
<feature type="region of interest" description="Disordered" evidence="1">
    <location>
        <begin position="270"/>
        <end position="427"/>
    </location>
</feature>
<dbReference type="Gene3D" id="2.60.120.1060">
    <property type="entry name" value="NPCBM/NEW2 domain"/>
    <property type="match status" value="1"/>
</dbReference>
<dbReference type="EMBL" id="CP003364">
    <property type="protein sequence ID" value="AGA28200.1"/>
    <property type="molecule type" value="Genomic_DNA"/>
</dbReference>
<evidence type="ECO:0000313" key="3">
    <source>
        <dbReference type="EMBL" id="AGA28200.1"/>
    </source>
</evidence>
<sequence>MHRVVLLWVSLLTGDVHEYSRPLDAKKIEQATLDAESYGEKKQVKREDDGLHITLAPGEAETGWKTPQTLKFGGNFTITANFVVRKLPKPAQDDGTAVGLAIATQNVDQPDATLVRLVETTGANVYRSIGKAGNAQGPQGMQMQMQMQMMAMQGMGMPQPGGKPPKLPRQTFPAKGEAFRLELKREGSTVRYHVLDGESGSGRYLGQIELGAGDIAGVKLFAVNRNGAEGLDIVLRDLTVRADRINGLGTEVRTVFGEIFHGEPTALEGGKLIVGGPPPVAPPATPPTTPGPKAAATPGEAKPAGAASPPATEAAKPDQAKAEKETGGSPVKENATEKAKDTDAKDKPKEDTKDKPKEDTKDKPKEDTKDKPKEDTKDKPKEDAKDKPKEDTKDKPKEDAKDKPKDANAKEAPKPTPPPKVEPKARVPLDEVEGIAFEKALTLSGRVLGQPNLDFTRPGLEAPKDGAVAKSDTKTDDVLAPPPGTVTPAKIPKVEPKPNGICDLHLTLANLRTAAIKQVTINAQTDKGPAAWRLDTSDSRDWPLVVRRAGTETWADLFLEPPAGDLNGKDLTVNITYADGQNANATIKSDKRSDPKLAVDPTAPAPSLDARVYLTGDEQLFGKFEGLGEDSLRLQTPWGDRLTVPLARVIGIYMGLPEHKESAESFAKRLRTRGTEDLLLARSKDDEIVAIPGIAEGTKEDKLLFHFQEKTRSLPLKQVEGLVLAARPEPERPDGLRPTFSMAGGIVVSGLWKTLEAKTWKIETAWGQSLDLPAAEVRSVRFQGGQMTYLSDLEPSRVDETPFFTRRSPWRKDVNLAGAPLKVDGITYEHGLAVHSRSALTYDLNGEYTTFEAVVGFDDDAKKLGRVDCRVFADGKEIYANPDLRADAPPVKLSLPVAKAKQLKLLIDFGPDQDTGDRVIWANARLFRKPPPTKTEVAAKTAPADAAKPGSPEPQNTKTPTPTNTTTKPGSGK</sequence>
<dbReference type="KEGG" id="saci:Sinac_3975"/>
<accession>L0DH70</accession>